<keyword evidence="4 8" id="KW-0812">Transmembrane</keyword>
<evidence type="ECO:0000256" key="2">
    <source>
        <dbReference type="ARBA" id="ARBA00022448"/>
    </source>
</evidence>
<feature type="transmembrane region" description="Helical" evidence="8">
    <location>
        <begin position="269"/>
        <end position="294"/>
    </location>
</feature>
<evidence type="ECO:0000256" key="7">
    <source>
        <dbReference type="SAM" id="MobiDB-lite"/>
    </source>
</evidence>
<evidence type="ECO:0000256" key="6">
    <source>
        <dbReference type="ARBA" id="ARBA00023136"/>
    </source>
</evidence>
<dbReference type="PANTHER" id="PTHR42718">
    <property type="entry name" value="MAJOR FACILITATOR SUPERFAMILY MULTIDRUG TRANSPORTER MFSC"/>
    <property type="match status" value="1"/>
</dbReference>
<dbReference type="InterPro" id="IPR020846">
    <property type="entry name" value="MFS_dom"/>
</dbReference>
<evidence type="ECO:0000256" key="5">
    <source>
        <dbReference type="ARBA" id="ARBA00022989"/>
    </source>
</evidence>
<feature type="transmembrane region" description="Helical" evidence="8">
    <location>
        <begin position="363"/>
        <end position="385"/>
    </location>
</feature>
<dbReference type="PROSITE" id="PS50850">
    <property type="entry name" value="MFS"/>
    <property type="match status" value="1"/>
</dbReference>
<feature type="transmembrane region" description="Helical" evidence="8">
    <location>
        <begin position="52"/>
        <end position="70"/>
    </location>
</feature>
<dbReference type="InterPro" id="IPR011701">
    <property type="entry name" value="MFS"/>
</dbReference>
<dbReference type="Gene3D" id="1.20.1250.20">
    <property type="entry name" value="MFS general substrate transporter like domains"/>
    <property type="match status" value="1"/>
</dbReference>
<accession>A0A839UCR9</accession>
<dbReference type="GO" id="GO:0022857">
    <property type="term" value="F:transmembrane transporter activity"/>
    <property type="evidence" value="ECO:0007669"/>
    <property type="project" value="InterPro"/>
</dbReference>
<keyword evidence="2" id="KW-0813">Transport</keyword>
<dbReference type="GO" id="GO:0005886">
    <property type="term" value="C:plasma membrane"/>
    <property type="evidence" value="ECO:0007669"/>
    <property type="project" value="UniProtKB-SubCell"/>
</dbReference>
<feature type="transmembrane region" description="Helical" evidence="8">
    <location>
        <begin position="82"/>
        <end position="101"/>
    </location>
</feature>
<dbReference type="Pfam" id="PF07690">
    <property type="entry name" value="MFS_1"/>
    <property type="match status" value="1"/>
</dbReference>
<comment type="subcellular location">
    <subcellularLocation>
        <location evidence="1">Cell membrane</location>
        <topology evidence="1">Multi-pass membrane protein</topology>
    </subcellularLocation>
</comment>
<evidence type="ECO:0000256" key="1">
    <source>
        <dbReference type="ARBA" id="ARBA00004651"/>
    </source>
</evidence>
<feature type="transmembrane region" description="Helical" evidence="8">
    <location>
        <begin position="202"/>
        <end position="221"/>
    </location>
</feature>
<keyword evidence="3" id="KW-1003">Cell membrane</keyword>
<evidence type="ECO:0000256" key="3">
    <source>
        <dbReference type="ARBA" id="ARBA00022475"/>
    </source>
</evidence>
<keyword evidence="6 8" id="KW-0472">Membrane</keyword>
<comment type="caution">
    <text evidence="10">The sequence shown here is derived from an EMBL/GenBank/DDBJ whole genome shotgun (WGS) entry which is preliminary data.</text>
</comment>
<feature type="transmembrane region" description="Helical" evidence="8">
    <location>
        <begin position="334"/>
        <end position="351"/>
    </location>
</feature>
<name>A0A839UCR9_9HYPH</name>
<feature type="region of interest" description="Disordered" evidence="7">
    <location>
        <begin position="503"/>
        <end position="525"/>
    </location>
</feature>
<feature type="transmembrane region" description="Helical" evidence="8">
    <location>
        <begin position="140"/>
        <end position="160"/>
    </location>
</feature>
<protein>
    <submittedName>
        <fullName evidence="10">DHA2 family multidrug resistance protein-like MFS transporter</fullName>
    </submittedName>
</protein>
<dbReference type="InterPro" id="IPR036259">
    <property type="entry name" value="MFS_trans_sf"/>
</dbReference>
<evidence type="ECO:0000259" key="9">
    <source>
        <dbReference type="PROSITE" id="PS50850"/>
    </source>
</evidence>
<feature type="transmembrane region" description="Helical" evidence="8">
    <location>
        <begin position="166"/>
        <end position="190"/>
    </location>
</feature>
<feature type="domain" description="Major facilitator superfamily (MFS) profile" evidence="9">
    <location>
        <begin position="16"/>
        <end position="503"/>
    </location>
</feature>
<gene>
    <name evidence="10" type="ORF">FHS21_004106</name>
</gene>
<feature type="transmembrane region" description="Helical" evidence="8">
    <location>
        <begin position="14"/>
        <end position="37"/>
    </location>
</feature>
<evidence type="ECO:0000313" key="10">
    <source>
        <dbReference type="EMBL" id="MBB3147674.1"/>
    </source>
</evidence>
<feature type="transmembrane region" description="Helical" evidence="8">
    <location>
        <begin position="107"/>
        <end position="128"/>
    </location>
</feature>
<dbReference type="Gene3D" id="1.20.1720.10">
    <property type="entry name" value="Multidrug resistance protein D"/>
    <property type="match status" value="1"/>
</dbReference>
<feature type="transmembrane region" description="Helical" evidence="8">
    <location>
        <begin position="476"/>
        <end position="500"/>
    </location>
</feature>
<proteinExistence type="predicted"/>
<dbReference type="PANTHER" id="PTHR42718:SF47">
    <property type="entry name" value="METHYL VIOLOGEN RESISTANCE PROTEIN SMVA"/>
    <property type="match status" value="1"/>
</dbReference>
<dbReference type="Proteomes" id="UP000554520">
    <property type="component" value="Unassembled WGS sequence"/>
</dbReference>
<dbReference type="CDD" id="cd17321">
    <property type="entry name" value="MFS_MMR_MDR_like"/>
    <property type="match status" value="1"/>
</dbReference>
<organism evidence="10 11">
    <name type="scientific">Phyllobacterium trifolii</name>
    <dbReference type="NCBI Taxonomy" id="300193"/>
    <lineage>
        <taxon>Bacteria</taxon>
        <taxon>Pseudomonadati</taxon>
        <taxon>Pseudomonadota</taxon>
        <taxon>Alphaproteobacteria</taxon>
        <taxon>Hyphomicrobiales</taxon>
        <taxon>Phyllobacteriaceae</taxon>
        <taxon>Phyllobacterium</taxon>
    </lineage>
</organism>
<feature type="transmembrane region" description="Helical" evidence="8">
    <location>
        <begin position="227"/>
        <end position="248"/>
    </location>
</feature>
<sequence>MTATRPPKATRREWFGLAVIALPCLLYSMDLTVLNLATPHLSADLEPTSSQLLWIVDIYGFLLAGCLVTMGSLGDRIGRRKLLLIGAMAFGAASVLAAFSTSAAMLIAARAVLGIAAATLAPSTLSLIRNMFLDERERTFAIGVWIASFSAGGAIGPLVGGVLLTYFWWGSVFLIAVPIMALLLVLGPIYLPEYRDPEAGRLDIISAALSLVSVLAVIYGIKQAAEIGFNWVTLLSVATGVVFGAMFVRRQKVLREPLIDLELFRQPAFSAALAVNVIGFFVAFSAFLFIAQFLQLVLGLTPFEAGLWSVPSGLAFVAGSMLTPLLVKGRRPTSVMATGFLLAAAGFLVLTRAGELATLPTIIIGYTVFSLGLAPVFTLATDMMVGSVPPEKAGMASGIAETSSEFGGALGIALLGSLVTAIYRSRVNNAQLDGMPVEAVEMARNTLGSAVTAARQIPKENGDVLLMIAQDAFAGAVTWVFAVSAAFALLGALLTVLAIGRRHPGSRSSRARGHRTKWGKSGRNA</sequence>
<keyword evidence="5 8" id="KW-1133">Transmembrane helix</keyword>
<evidence type="ECO:0000256" key="8">
    <source>
        <dbReference type="SAM" id="Phobius"/>
    </source>
</evidence>
<reference evidence="10 11" key="1">
    <citation type="submission" date="2020-08" db="EMBL/GenBank/DDBJ databases">
        <title>Genomic Encyclopedia of Type Strains, Phase III (KMG-III): the genomes of soil and plant-associated and newly described type strains.</title>
        <authorList>
            <person name="Whitman W."/>
        </authorList>
    </citation>
    <scope>NUCLEOTIDE SEQUENCE [LARGE SCALE GENOMIC DNA]</scope>
    <source>
        <strain evidence="10 11">CECT 7015</strain>
    </source>
</reference>
<evidence type="ECO:0000256" key="4">
    <source>
        <dbReference type="ARBA" id="ARBA00022692"/>
    </source>
</evidence>
<dbReference type="EMBL" id="JACHXN010000014">
    <property type="protein sequence ID" value="MBB3147674.1"/>
    <property type="molecule type" value="Genomic_DNA"/>
</dbReference>
<keyword evidence="11" id="KW-1185">Reference proteome</keyword>
<dbReference type="AlphaFoldDB" id="A0A839UCR9"/>
<dbReference type="RefSeq" id="WP_183663716.1">
    <property type="nucleotide sequence ID" value="NZ_JACHXN010000014.1"/>
</dbReference>
<dbReference type="SUPFAM" id="SSF103473">
    <property type="entry name" value="MFS general substrate transporter"/>
    <property type="match status" value="1"/>
</dbReference>
<evidence type="ECO:0000313" key="11">
    <source>
        <dbReference type="Proteomes" id="UP000554520"/>
    </source>
</evidence>
<feature type="transmembrane region" description="Helical" evidence="8">
    <location>
        <begin position="306"/>
        <end position="327"/>
    </location>
</feature>